<feature type="region of interest" description="Disordered" evidence="4">
    <location>
        <begin position="1"/>
        <end position="84"/>
    </location>
</feature>
<protein>
    <recommendedName>
        <fullName evidence="5">PAP-associated domain-containing protein</fullName>
    </recommendedName>
</protein>
<dbReference type="GO" id="GO:0031123">
    <property type="term" value="P:RNA 3'-end processing"/>
    <property type="evidence" value="ECO:0007669"/>
    <property type="project" value="TreeGrafter"/>
</dbReference>
<sequence length="388" mass="44145">MPGKKFDLPTQIPPRPLVHHQNSSLSQQSNSVPSTPHQHARNFSFESRGTFTECPGGHSPRSAYSESNITLPSRPPPTQRSGCPYETAQASIKRRMPYNLGGDLLEKLKDSDVKSKLSEDEERKLSTDNAPISGLGMIYRYMYSDRLVNLLCTDESDVDICITTDWKVMEGVCMIAELLAKNGMQKSQVILRYERQQYSCTREHRMIKTYIEIDPRVRPLAMIVKHWTKSRVINDSAFGGTLRRLARSSFGDDVDALKEFGQKNKSTLGELLFQFFRFYGHEYDYENQVVSVRSGKQISKQEKGWSIGTNNKLCVEEPFNVGRNLGNTADEFSVVGIHMEMRRAFDLISVGKLDECCEKFEFPKEEKSVWEKPPPSKKPYIDCQSSAA</sequence>
<feature type="domain" description="PAP-associated" evidence="5">
    <location>
        <begin position="267"/>
        <end position="321"/>
    </location>
</feature>
<evidence type="ECO:0000259" key="5">
    <source>
        <dbReference type="Pfam" id="PF03828"/>
    </source>
</evidence>
<evidence type="ECO:0000256" key="2">
    <source>
        <dbReference type="ARBA" id="ARBA00022723"/>
    </source>
</evidence>
<accession>A0A395IXY5</accession>
<gene>
    <name evidence="6" type="ORF">DID88_001462</name>
</gene>
<dbReference type="GO" id="GO:0046872">
    <property type="term" value="F:metal ion binding"/>
    <property type="evidence" value="ECO:0007669"/>
    <property type="project" value="UniProtKB-KW"/>
</dbReference>
<keyword evidence="1" id="KW-0808">Transferase</keyword>
<dbReference type="AlphaFoldDB" id="A0A395IXY5"/>
<dbReference type="OrthoDB" id="2274644at2759"/>
<dbReference type="InterPro" id="IPR002058">
    <property type="entry name" value="PAP_assoc"/>
</dbReference>
<feature type="region of interest" description="Disordered" evidence="4">
    <location>
        <begin position="365"/>
        <end position="388"/>
    </location>
</feature>
<dbReference type="GO" id="GO:0016779">
    <property type="term" value="F:nucleotidyltransferase activity"/>
    <property type="evidence" value="ECO:0007669"/>
    <property type="project" value="TreeGrafter"/>
</dbReference>
<reference evidence="6 7" key="1">
    <citation type="submission" date="2018-06" db="EMBL/GenBank/DDBJ databases">
        <title>Genome Sequence of the Brown Rot Fungal Pathogen Monilinia fructigena.</title>
        <authorList>
            <person name="Landi L."/>
            <person name="De Miccolis Angelini R.M."/>
            <person name="Pollastro S."/>
            <person name="Abate D."/>
            <person name="Faretra F."/>
            <person name="Romanazzi G."/>
        </authorList>
    </citation>
    <scope>NUCLEOTIDE SEQUENCE [LARGE SCALE GENOMIC DNA]</scope>
    <source>
        <strain evidence="6 7">Mfrg269</strain>
    </source>
</reference>
<name>A0A395IXY5_9HELO</name>
<evidence type="ECO:0000313" key="7">
    <source>
        <dbReference type="Proteomes" id="UP000249056"/>
    </source>
</evidence>
<feature type="compositionally biased region" description="Polar residues" evidence="4">
    <location>
        <begin position="62"/>
        <end position="71"/>
    </location>
</feature>
<dbReference type="EMBL" id="QKRW01000012">
    <property type="protein sequence ID" value="RAL64866.1"/>
    <property type="molecule type" value="Genomic_DNA"/>
</dbReference>
<dbReference type="Proteomes" id="UP000249056">
    <property type="component" value="Unassembled WGS sequence"/>
</dbReference>
<dbReference type="SUPFAM" id="SSF81631">
    <property type="entry name" value="PAP/OAS1 substrate-binding domain"/>
    <property type="match status" value="1"/>
</dbReference>
<keyword evidence="7" id="KW-1185">Reference proteome</keyword>
<evidence type="ECO:0000256" key="4">
    <source>
        <dbReference type="SAM" id="MobiDB-lite"/>
    </source>
</evidence>
<dbReference type="PANTHER" id="PTHR12271">
    <property type="entry name" value="POLY A POLYMERASE CID PAP -RELATED"/>
    <property type="match status" value="1"/>
</dbReference>
<evidence type="ECO:0000313" key="6">
    <source>
        <dbReference type="EMBL" id="RAL64866.1"/>
    </source>
</evidence>
<feature type="compositionally biased region" description="Low complexity" evidence="4">
    <location>
        <begin position="19"/>
        <end position="32"/>
    </location>
</feature>
<evidence type="ECO:0000256" key="3">
    <source>
        <dbReference type="ARBA" id="ARBA00022842"/>
    </source>
</evidence>
<keyword evidence="2" id="KW-0479">Metal-binding</keyword>
<dbReference type="PANTHER" id="PTHR12271:SF113">
    <property type="entry name" value="POLY(A) RNA POLYMERASE CID11"/>
    <property type="match status" value="1"/>
</dbReference>
<evidence type="ECO:0000256" key="1">
    <source>
        <dbReference type="ARBA" id="ARBA00022679"/>
    </source>
</evidence>
<keyword evidence="3" id="KW-0460">Magnesium</keyword>
<organism evidence="6 7">
    <name type="scientific">Monilinia fructigena</name>
    <dbReference type="NCBI Taxonomy" id="38457"/>
    <lineage>
        <taxon>Eukaryota</taxon>
        <taxon>Fungi</taxon>
        <taxon>Dikarya</taxon>
        <taxon>Ascomycota</taxon>
        <taxon>Pezizomycotina</taxon>
        <taxon>Leotiomycetes</taxon>
        <taxon>Helotiales</taxon>
        <taxon>Sclerotiniaceae</taxon>
        <taxon>Monilinia</taxon>
    </lineage>
</organism>
<dbReference type="Gene3D" id="1.10.1410.10">
    <property type="match status" value="2"/>
</dbReference>
<comment type="caution">
    <text evidence="6">The sequence shown here is derived from an EMBL/GenBank/DDBJ whole genome shotgun (WGS) entry which is preliminary data.</text>
</comment>
<dbReference type="Pfam" id="PF03828">
    <property type="entry name" value="PAP_assoc"/>
    <property type="match status" value="1"/>
</dbReference>
<proteinExistence type="predicted"/>